<protein>
    <submittedName>
        <fullName evidence="1">Uncharacterized protein</fullName>
    </submittedName>
</protein>
<dbReference type="Proteomes" id="UP000018211">
    <property type="component" value="Unassembled WGS sequence"/>
</dbReference>
<organism evidence="1 2">
    <name type="scientific">Vibrio nigripulchritudo SOn1</name>
    <dbReference type="NCBI Taxonomy" id="1238450"/>
    <lineage>
        <taxon>Bacteria</taxon>
        <taxon>Pseudomonadati</taxon>
        <taxon>Pseudomonadota</taxon>
        <taxon>Gammaproteobacteria</taxon>
        <taxon>Vibrionales</taxon>
        <taxon>Vibrionaceae</taxon>
        <taxon>Vibrio</taxon>
    </lineage>
</organism>
<sequence length="265" mass="30862">MRRLLFLIFMPGVLFAKSYDFIYSNKSGVFGYSYDKEEIYKLTERYRKYYNPKLKDDNTIVFDDGENIYTYDISEKRRNLLLNDANCPTLTEDGMYFVGYRNRFFSKLNNDGTREIVNGHIVSNSCPVVVGNNIFLYQKTREKIYVYNINLESINEIDMEYIIPIFSVGNGVLVWENRSYYIYDGDFQKKIKIHLGSCGIPVLYDEKNKKLIYSITSTCINWLVGFVSDGLYSYSIKSGKIEHLVKDVFVEEGNGSSFKNENVGE</sequence>
<proteinExistence type="predicted"/>
<dbReference type="AlphaFoldDB" id="A0AAV2VS43"/>
<accession>A0AAV2VS43</accession>
<dbReference type="EMBL" id="CAOF01000120">
    <property type="protein sequence ID" value="CCO47447.1"/>
    <property type="molecule type" value="Genomic_DNA"/>
</dbReference>
<name>A0AAV2VS43_9VIBR</name>
<gene>
    <name evidence="1" type="ORF">VIBNISOn1_30141</name>
</gene>
<evidence type="ECO:0000313" key="2">
    <source>
        <dbReference type="Proteomes" id="UP000018211"/>
    </source>
</evidence>
<comment type="caution">
    <text evidence="1">The sequence shown here is derived from an EMBL/GenBank/DDBJ whole genome shotgun (WGS) entry which is preliminary data.</text>
</comment>
<dbReference type="RefSeq" id="WP_022612257.1">
    <property type="nucleotide sequence ID" value="NZ_LK391965.1"/>
</dbReference>
<dbReference type="SUPFAM" id="SSF69304">
    <property type="entry name" value="Tricorn protease N-terminal domain"/>
    <property type="match status" value="1"/>
</dbReference>
<reference evidence="1 2" key="1">
    <citation type="journal article" date="2013" name="ISME J.">
        <title>Comparative genomics of pathogenic lineages of Vibrio nigripulchritudo identifies virulence-associated traits.</title>
        <authorList>
            <person name="Goudenege D."/>
            <person name="Labreuche Y."/>
            <person name="Krin E."/>
            <person name="Ansquer D."/>
            <person name="Mangenot S."/>
            <person name="Calteau A."/>
            <person name="Medigue C."/>
            <person name="Mazel D."/>
            <person name="Polz M.F."/>
            <person name="Le Roux F."/>
        </authorList>
    </citation>
    <scope>NUCLEOTIDE SEQUENCE [LARGE SCALE GENOMIC DNA]</scope>
    <source>
        <strain evidence="1 2">SOn1</strain>
    </source>
</reference>
<evidence type="ECO:0000313" key="1">
    <source>
        <dbReference type="EMBL" id="CCO47447.1"/>
    </source>
</evidence>